<keyword evidence="3" id="KW-1185">Reference proteome</keyword>
<dbReference type="InterPro" id="IPR000073">
    <property type="entry name" value="AB_hydrolase_1"/>
</dbReference>
<dbReference type="EMBL" id="QOCW01000021">
    <property type="protein sequence ID" value="RBW68345.1"/>
    <property type="molecule type" value="Genomic_DNA"/>
</dbReference>
<evidence type="ECO:0000313" key="2">
    <source>
        <dbReference type="EMBL" id="RBW68345.1"/>
    </source>
</evidence>
<sequence>MRDLKIKANGLDFHVVDYGGTGRTILCVHGLTANCRYWDAFAERMKSSYHVLAVDLRGRGDSAKPPSGYNIPQHAADLNALLDSLQIDQTIYAGHSLGAMIGTYFAAHYQERLSHLILVDGGGDVDEKVIEMVRPAVNRLGELFSDFDRYLNEMKKNPLFHDWNSYMEQYFYADVHHFEDGSVSSKVKKEAVREEVEGLRHINLNALHSKIEVPTLVLIASDCFMDGKTFLITEEKGKELEALMPNSRFVEMEGANHYTIILTKYDQLVLETKKFLAGAGVRVNE</sequence>
<proteinExistence type="predicted"/>
<reference evidence="2 3" key="1">
    <citation type="submission" date="2018-07" db="EMBL/GenBank/DDBJ databases">
        <title>Lottiidibacillus patelloidae gen. nov., sp. nov., isolated from the intestinal tract of a marine limpet and the reclassification of B. taeanensis BH030017T, B. algicola KMM 3737T and B. hwajinpoensis SW-72T as genus Lottiidibacillus.</title>
        <authorList>
            <person name="Liu R."/>
            <person name="Huang Z."/>
        </authorList>
    </citation>
    <scope>NUCLEOTIDE SEQUENCE [LARGE SCALE GENOMIC DNA]</scope>
    <source>
        <strain evidence="2 3">BH030017</strain>
    </source>
</reference>
<protein>
    <submittedName>
        <fullName evidence="2">Alpha/beta hydrolase</fullName>
    </submittedName>
</protein>
<accession>A0A366XT64</accession>
<dbReference type="GO" id="GO:0016787">
    <property type="term" value="F:hydrolase activity"/>
    <property type="evidence" value="ECO:0007669"/>
    <property type="project" value="UniProtKB-KW"/>
</dbReference>
<feature type="domain" description="AB hydrolase-1" evidence="1">
    <location>
        <begin position="24"/>
        <end position="261"/>
    </location>
</feature>
<dbReference type="PANTHER" id="PTHR43798">
    <property type="entry name" value="MONOACYLGLYCEROL LIPASE"/>
    <property type="match status" value="1"/>
</dbReference>
<dbReference type="Gene3D" id="3.40.50.1820">
    <property type="entry name" value="alpha/beta hydrolase"/>
    <property type="match status" value="1"/>
</dbReference>
<dbReference type="Proteomes" id="UP000253314">
    <property type="component" value="Unassembled WGS sequence"/>
</dbReference>
<gene>
    <name evidence="2" type="ORF">DS031_16900</name>
</gene>
<evidence type="ECO:0000259" key="1">
    <source>
        <dbReference type="Pfam" id="PF00561"/>
    </source>
</evidence>
<dbReference type="AlphaFoldDB" id="A0A366XT64"/>
<dbReference type="OrthoDB" id="9775557at2"/>
<evidence type="ECO:0000313" key="3">
    <source>
        <dbReference type="Proteomes" id="UP000253314"/>
    </source>
</evidence>
<dbReference type="RefSeq" id="WP_113807244.1">
    <property type="nucleotide sequence ID" value="NZ_QOCW01000021.1"/>
</dbReference>
<comment type="caution">
    <text evidence="2">The sequence shown here is derived from an EMBL/GenBank/DDBJ whole genome shotgun (WGS) entry which is preliminary data.</text>
</comment>
<organism evidence="2 3">
    <name type="scientific">Bacillus taeanensis</name>
    <dbReference type="NCBI Taxonomy" id="273032"/>
    <lineage>
        <taxon>Bacteria</taxon>
        <taxon>Bacillati</taxon>
        <taxon>Bacillota</taxon>
        <taxon>Bacilli</taxon>
        <taxon>Bacillales</taxon>
        <taxon>Bacillaceae</taxon>
        <taxon>Bacillus</taxon>
    </lineage>
</organism>
<dbReference type="InterPro" id="IPR050266">
    <property type="entry name" value="AB_hydrolase_sf"/>
</dbReference>
<keyword evidence="2" id="KW-0378">Hydrolase</keyword>
<dbReference type="SUPFAM" id="SSF53474">
    <property type="entry name" value="alpha/beta-Hydrolases"/>
    <property type="match status" value="1"/>
</dbReference>
<name>A0A366XT64_9BACI</name>
<dbReference type="InterPro" id="IPR029058">
    <property type="entry name" value="AB_hydrolase_fold"/>
</dbReference>
<dbReference type="Pfam" id="PF00561">
    <property type="entry name" value="Abhydrolase_1"/>
    <property type="match status" value="1"/>
</dbReference>